<dbReference type="InterPro" id="IPR001406">
    <property type="entry name" value="PsdUridine_synth_TruA"/>
</dbReference>
<dbReference type="GO" id="GO:0009982">
    <property type="term" value="F:pseudouridine synthase activity"/>
    <property type="evidence" value="ECO:0007669"/>
    <property type="project" value="InterPro"/>
</dbReference>
<dbReference type="GO" id="GO:0031119">
    <property type="term" value="P:tRNA pseudouridine synthesis"/>
    <property type="evidence" value="ECO:0007669"/>
    <property type="project" value="TreeGrafter"/>
</dbReference>
<keyword evidence="3" id="KW-0413">Isomerase</keyword>
<comment type="similarity">
    <text evidence="1">Belongs to the tRNA pseudouridine synthase TruA family.</text>
</comment>
<gene>
    <name evidence="5" type="ORF">MNB_SV-14-1579</name>
</gene>
<evidence type="ECO:0000313" key="5">
    <source>
        <dbReference type="EMBL" id="SFV54601.1"/>
    </source>
</evidence>
<keyword evidence="2" id="KW-0819">tRNA processing</keyword>
<dbReference type="InterPro" id="IPR020097">
    <property type="entry name" value="PsdUridine_synth_TruA_a/b_dom"/>
</dbReference>
<accession>A0A1W1BMB2</accession>
<dbReference type="GO" id="GO:0004730">
    <property type="term" value="F:pseudouridylate synthase activity"/>
    <property type="evidence" value="ECO:0007669"/>
    <property type="project" value="UniProtKB-EC"/>
</dbReference>
<dbReference type="InterPro" id="IPR020094">
    <property type="entry name" value="TruA/RsuA/RluB/E/F_N"/>
</dbReference>
<sequence>MNRRVKATIAYDGGYFQGFQKQKSTKNTVTGHIEEALKSLGIQDNIRGSGRTDAGVHATGQVIDFLIPTFWTDLSKLKTTLNRKLKYISFKHISFSNEDFHSRFSAKKRVYRYIFKTKEPSIFEQNHIAYYPPFNKTLLIQALKCFEGEHDFSNFIKTGSITHTNIRSIYRAVYKDYRNYHIIYFEANGFLRSQVRMMVEGAMQVALDKWDLEKLKKQLQKEEKSMTKLAPAQGLYLARVIY</sequence>
<evidence type="ECO:0000256" key="1">
    <source>
        <dbReference type="ARBA" id="ARBA00009375"/>
    </source>
</evidence>
<feature type="domain" description="Pseudouridine synthase I TruA alpha/beta" evidence="4">
    <location>
        <begin position="7"/>
        <end position="104"/>
    </location>
</feature>
<dbReference type="EC" id="4.2.1.70" evidence="5"/>
<dbReference type="HAMAP" id="MF_00171">
    <property type="entry name" value="TruA"/>
    <property type="match status" value="1"/>
</dbReference>
<feature type="domain" description="Pseudouridine synthase I TruA alpha/beta" evidence="4">
    <location>
        <begin position="142"/>
        <end position="242"/>
    </location>
</feature>
<evidence type="ECO:0000259" key="4">
    <source>
        <dbReference type="Pfam" id="PF01416"/>
    </source>
</evidence>
<dbReference type="InterPro" id="IPR020103">
    <property type="entry name" value="PsdUridine_synth_cat_dom_sf"/>
</dbReference>
<dbReference type="AlphaFoldDB" id="A0A1W1BMB2"/>
<evidence type="ECO:0000256" key="3">
    <source>
        <dbReference type="ARBA" id="ARBA00023235"/>
    </source>
</evidence>
<dbReference type="Gene3D" id="3.30.70.580">
    <property type="entry name" value="Pseudouridine synthase I, catalytic domain, N-terminal subdomain"/>
    <property type="match status" value="1"/>
</dbReference>
<keyword evidence="5" id="KW-0456">Lyase</keyword>
<organism evidence="5">
    <name type="scientific">hydrothermal vent metagenome</name>
    <dbReference type="NCBI Taxonomy" id="652676"/>
    <lineage>
        <taxon>unclassified sequences</taxon>
        <taxon>metagenomes</taxon>
        <taxon>ecological metagenomes</taxon>
    </lineage>
</organism>
<evidence type="ECO:0000256" key="2">
    <source>
        <dbReference type="ARBA" id="ARBA00022694"/>
    </source>
</evidence>
<protein>
    <submittedName>
        <fullName evidence="5">tRNA pseudouridine synthase A</fullName>
        <ecNumber evidence="5">4.2.1.70</ecNumber>
    </submittedName>
</protein>
<reference evidence="5" key="1">
    <citation type="submission" date="2016-10" db="EMBL/GenBank/DDBJ databases">
        <authorList>
            <person name="de Groot N.N."/>
        </authorList>
    </citation>
    <scope>NUCLEOTIDE SEQUENCE</scope>
</reference>
<name>A0A1W1BMB2_9ZZZZ</name>
<dbReference type="CDD" id="cd02570">
    <property type="entry name" value="PseudoU_synth_EcTruA"/>
    <property type="match status" value="1"/>
</dbReference>
<dbReference type="NCBIfam" id="TIGR00071">
    <property type="entry name" value="hisT_truA"/>
    <property type="match status" value="1"/>
</dbReference>
<dbReference type="InterPro" id="IPR020095">
    <property type="entry name" value="PsdUridine_synth_TruA_C"/>
</dbReference>
<dbReference type="PANTHER" id="PTHR11142:SF0">
    <property type="entry name" value="TRNA PSEUDOURIDINE SYNTHASE-LIKE 1"/>
    <property type="match status" value="1"/>
</dbReference>
<dbReference type="GO" id="GO:0003723">
    <property type="term" value="F:RNA binding"/>
    <property type="evidence" value="ECO:0007669"/>
    <property type="project" value="InterPro"/>
</dbReference>
<dbReference type="Pfam" id="PF01416">
    <property type="entry name" value="PseudoU_synth_1"/>
    <property type="match status" value="2"/>
</dbReference>
<dbReference type="Gene3D" id="3.30.70.660">
    <property type="entry name" value="Pseudouridine synthase I, catalytic domain, C-terminal subdomain"/>
    <property type="match status" value="1"/>
</dbReference>
<proteinExistence type="inferred from homology"/>
<dbReference type="EMBL" id="FPHN01000037">
    <property type="protein sequence ID" value="SFV54601.1"/>
    <property type="molecule type" value="Genomic_DNA"/>
</dbReference>
<dbReference type="SUPFAM" id="SSF55120">
    <property type="entry name" value="Pseudouridine synthase"/>
    <property type="match status" value="1"/>
</dbReference>
<dbReference type="PANTHER" id="PTHR11142">
    <property type="entry name" value="PSEUDOURIDYLATE SYNTHASE"/>
    <property type="match status" value="1"/>
</dbReference>
<dbReference type="PIRSF" id="PIRSF001430">
    <property type="entry name" value="tRNA_psdUrid_synth"/>
    <property type="match status" value="1"/>
</dbReference>